<dbReference type="PRINTS" id="PR00344">
    <property type="entry name" value="BCTRLSENSOR"/>
</dbReference>
<evidence type="ECO:0000256" key="7">
    <source>
        <dbReference type="ARBA" id="ARBA00022840"/>
    </source>
</evidence>
<evidence type="ECO:0000313" key="17">
    <source>
        <dbReference type="Proteomes" id="UP001319080"/>
    </source>
</evidence>
<protein>
    <recommendedName>
        <fullName evidence="10">Sensory/regulatory protein RpfC</fullName>
        <ecNumber evidence="2">2.7.13.3</ecNumber>
    </recommendedName>
</protein>
<dbReference type="CDD" id="cd00082">
    <property type="entry name" value="HisKA"/>
    <property type="match status" value="1"/>
</dbReference>
<evidence type="ECO:0000256" key="5">
    <source>
        <dbReference type="ARBA" id="ARBA00022741"/>
    </source>
</evidence>
<dbReference type="FunFam" id="1.10.287.130:FF:000002">
    <property type="entry name" value="Two-component osmosensing histidine kinase"/>
    <property type="match status" value="1"/>
</dbReference>
<dbReference type="GO" id="GO:0005524">
    <property type="term" value="F:ATP binding"/>
    <property type="evidence" value="ECO:0007669"/>
    <property type="project" value="UniProtKB-KW"/>
</dbReference>
<dbReference type="Pfam" id="PF07494">
    <property type="entry name" value="Reg_prop"/>
    <property type="match status" value="8"/>
</dbReference>
<dbReference type="SMART" id="SM00448">
    <property type="entry name" value="REC"/>
    <property type="match status" value="2"/>
</dbReference>
<comment type="subunit">
    <text evidence="9">At low DSF concentrations, interacts with RpfF.</text>
</comment>
<dbReference type="PANTHER" id="PTHR45339">
    <property type="entry name" value="HYBRID SIGNAL TRANSDUCTION HISTIDINE KINASE J"/>
    <property type="match status" value="1"/>
</dbReference>
<keyword evidence="8" id="KW-0902">Two-component regulatory system</keyword>
<dbReference type="EMBL" id="JAHESE010000033">
    <property type="protein sequence ID" value="MBT1711426.1"/>
    <property type="molecule type" value="Genomic_DNA"/>
</dbReference>
<keyword evidence="5" id="KW-0547">Nucleotide-binding</keyword>
<dbReference type="Gene3D" id="2.130.10.10">
    <property type="entry name" value="YVTN repeat-like/Quinoprotein amine dehydrogenase"/>
    <property type="match status" value="2"/>
</dbReference>
<evidence type="ECO:0000256" key="3">
    <source>
        <dbReference type="ARBA" id="ARBA00022553"/>
    </source>
</evidence>
<dbReference type="Gene3D" id="2.60.40.10">
    <property type="entry name" value="Immunoglobulins"/>
    <property type="match status" value="1"/>
</dbReference>
<proteinExistence type="predicted"/>
<keyword evidence="6" id="KW-0418">Kinase</keyword>
<dbReference type="Pfam" id="PF07495">
    <property type="entry name" value="Y_Y_Y"/>
    <property type="match status" value="1"/>
</dbReference>
<evidence type="ECO:0000256" key="4">
    <source>
        <dbReference type="ARBA" id="ARBA00022679"/>
    </source>
</evidence>
<dbReference type="InterPro" id="IPR003661">
    <property type="entry name" value="HisK_dim/P_dom"/>
</dbReference>
<evidence type="ECO:0000256" key="13">
    <source>
        <dbReference type="SAM" id="SignalP"/>
    </source>
</evidence>
<evidence type="ECO:0000256" key="6">
    <source>
        <dbReference type="ARBA" id="ARBA00022777"/>
    </source>
</evidence>
<dbReference type="SMART" id="SM00388">
    <property type="entry name" value="HisKA"/>
    <property type="match status" value="1"/>
</dbReference>
<keyword evidence="4" id="KW-0808">Transferase</keyword>
<organism evidence="16 17">
    <name type="scientific">Dawidia cretensis</name>
    <dbReference type="NCBI Taxonomy" id="2782350"/>
    <lineage>
        <taxon>Bacteria</taxon>
        <taxon>Pseudomonadati</taxon>
        <taxon>Bacteroidota</taxon>
        <taxon>Cytophagia</taxon>
        <taxon>Cytophagales</taxon>
        <taxon>Chryseotaleaceae</taxon>
        <taxon>Dawidia</taxon>
    </lineage>
</organism>
<comment type="catalytic activity">
    <reaction evidence="1">
        <text>ATP + protein L-histidine = ADP + protein N-phospho-L-histidine.</text>
        <dbReference type="EC" id="2.7.13.3"/>
    </reaction>
</comment>
<dbReference type="Gene3D" id="3.30.565.10">
    <property type="entry name" value="Histidine kinase-like ATPase, C-terminal domain"/>
    <property type="match status" value="1"/>
</dbReference>
<dbReference type="PANTHER" id="PTHR45339:SF1">
    <property type="entry name" value="HYBRID SIGNAL TRANSDUCTION HISTIDINE KINASE J"/>
    <property type="match status" value="1"/>
</dbReference>
<dbReference type="InterPro" id="IPR011047">
    <property type="entry name" value="Quinoprotein_ADH-like_sf"/>
</dbReference>
<dbReference type="Pfam" id="PF00512">
    <property type="entry name" value="HisKA"/>
    <property type="match status" value="1"/>
</dbReference>
<dbReference type="PROSITE" id="PS50110">
    <property type="entry name" value="RESPONSE_REGULATORY"/>
    <property type="match status" value="2"/>
</dbReference>
<keyword evidence="7" id="KW-0067">ATP-binding</keyword>
<keyword evidence="3 11" id="KW-0597">Phosphoprotein</keyword>
<dbReference type="InterPro" id="IPR036890">
    <property type="entry name" value="HATPase_C_sf"/>
</dbReference>
<dbReference type="InterPro" id="IPR036097">
    <property type="entry name" value="HisK_dim/P_sf"/>
</dbReference>
<dbReference type="SUPFAM" id="SSF52172">
    <property type="entry name" value="CheY-like"/>
    <property type="match status" value="2"/>
</dbReference>
<dbReference type="InterPro" id="IPR003594">
    <property type="entry name" value="HATPase_dom"/>
</dbReference>
<name>A0AAP2E1Q1_9BACT</name>
<dbReference type="InterPro" id="IPR015943">
    <property type="entry name" value="WD40/YVTN_repeat-like_dom_sf"/>
</dbReference>
<sequence length="1366" mass="153897">MVRALFIISFLLSFTVSAQKSDVKFHHLNTNNGLSQSHIISQAQDRKGFMWFGTENGLNKYDGYKFTVYVHNSEDSTTIRDNQIWSMHIDSKGRFWVGTFKGLDQFDFQKNAFVHFNINDQIFDILEDKKGNIWICTDKGLGLVDSTGLSAITYRQSDKQDMLLRSVYEDSNGNLWLSSLASPNDVLIFNPKQKTFTLHPFQKKGAQEKFQPIEFKIFEDHSGVIWIAAKSGLYRFDANTNNLIKYFHQEGNTNPVARDDVRCLGEDADGNLWIGNNNGISVLDKPRKKFTYHHYDLDNPAGLTENFITTIFRDNADNLWIGSRNTGINVLFRTGNNFKHYVHEVNNDHSLNNNVVKAIVKDKQGRLWLGTDGGGLNLQQQDGSFKAYKHDPKNPNSLPNNLILALYEDTRENLWVSTYQGGLSRLNKTTGNFENILSGSDSTSLTSPSICVMREDSKGNFWVGTWYGGLYLFDQSTKKFKNYRPQNNDPGSLSDLDVGEIYEDKRGNLWIGTKNGLNLFNYATKKFTHYFHEENKKNTLSHNCINSIAEDKNGNLVIGTLNGLTIFDPQKSTFTVYSETDGLPSNIIQGARCDEDGNIWMSSLKGICKFNPQTGTYRNYGVADGLQGNEFIKHSFFQRGGEFFFGGNNGANCITPALIRPNVYIPPIVLTDFKIFNKSVEIGDEAPELLQHISYTKTIDLSYQESVISFDFSALSFTNPEDNQYAYKLEGFDNNWNYIGHKNSVTYTNLNGGEYTLKVIGANNDAIWNKEGLSVKIIITPPFWLTPWFKILSVLLIGVILTTFFKARMGIVQKQKAELQRQVQERTKQLALTAEEAQQARQEAEQANQAKSTFLATMSHEIRTPMNGVLGMSALLAETSLTAEQREYNNIIQNSGEALLTVINDILDFSKIESGKMELEAKDFNLRDCIEEVMDVFGPKAAHLGLDLIYEIEYNVPSQIIGDGLRLRQVLLNLVSNAIKFTEKGEIFLGVELQKTSDVDNLVLVFTVRDTGIGIPPDKLERLFKAFSQVDSSTTRKYGGTGLGLVISEKLIGLMGGEIYVESTPGAGTKFMFTIKAAPSTESTKAYVHLNVKGIEGKHVLIVDDNETNRTILKNQMDQWKLIPVIAQSGEEALRILSGKQLTFDLVLTDMQMHGMDGIELAQHIRKEYPLTPILLLTSMGDEQAKVHGNLFNAILTKPVKQLVLHRHIVDQLRTGTKSIQEENVDKKKLSENFALEHPMSILVAEDNVVNQKLAERVLVKLGYKPGMAVNGKVVLNVMKKIEYDLIFMDVQMPEMDGLETTRLLRRTSQHQPVIIAMTANAMLGDRKICLDAGMDDYISKPIKLDELVVMLEKYSLEILKKKENG</sequence>
<evidence type="ECO:0000256" key="11">
    <source>
        <dbReference type="PROSITE-ProRule" id="PRU00169"/>
    </source>
</evidence>
<dbReference type="RefSeq" id="WP_254087000.1">
    <property type="nucleotide sequence ID" value="NZ_JAHESE010000033.1"/>
</dbReference>
<dbReference type="InterPro" id="IPR011110">
    <property type="entry name" value="Reg_prop"/>
</dbReference>
<evidence type="ECO:0000313" key="16">
    <source>
        <dbReference type="EMBL" id="MBT1711426.1"/>
    </source>
</evidence>
<evidence type="ECO:0000259" key="15">
    <source>
        <dbReference type="PROSITE" id="PS50110"/>
    </source>
</evidence>
<dbReference type="InterPro" id="IPR001789">
    <property type="entry name" value="Sig_transdc_resp-reg_receiver"/>
</dbReference>
<dbReference type="Gene3D" id="3.40.50.2300">
    <property type="match status" value="2"/>
</dbReference>
<dbReference type="PROSITE" id="PS50109">
    <property type="entry name" value="HIS_KIN"/>
    <property type="match status" value="1"/>
</dbReference>
<dbReference type="SUPFAM" id="SSF63829">
    <property type="entry name" value="Calcium-dependent phosphotriesterase"/>
    <property type="match status" value="2"/>
</dbReference>
<dbReference type="CDD" id="cd16922">
    <property type="entry name" value="HATPase_EvgS-ArcB-TorS-like"/>
    <property type="match status" value="1"/>
</dbReference>
<evidence type="ECO:0000259" key="14">
    <source>
        <dbReference type="PROSITE" id="PS50109"/>
    </source>
</evidence>
<feature type="domain" description="Response regulatory" evidence="15">
    <location>
        <begin position="1241"/>
        <end position="1356"/>
    </location>
</feature>
<dbReference type="SUPFAM" id="SSF55874">
    <property type="entry name" value="ATPase domain of HSP90 chaperone/DNA topoisomerase II/histidine kinase"/>
    <property type="match status" value="1"/>
</dbReference>
<keyword evidence="13" id="KW-0732">Signal</keyword>
<dbReference type="InterPro" id="IPR005467">
    <property type="entry name" value="His_kinase_dom"/>
</dbReference>
<comment type="caution">
    <text evidence="16">The sequence shown here is derived from an EMBL/GenBank/DDBJ whole genome shotgun (WGS) entry which is preliminary data.</text>
</comment>
<feature type="domain" description="Histidine kinase" evidence="14">
    <location>
        <begin position="857"/>
        <end position="1079"/>
    </location>
</feature>
<dbReference type="CDD" id="cd17546">
    <property type="entry name" value="REC_hyHK_CKI1_RcsC-like"/>
    <property type="match status" value="2"/>
</dbReference>
<evidence type="ECO:0000256" key="10">
    <source>
        <dbReference type="ARBA" id="ARBA00068150"/>
    </source>
</evidence>
<dbReference type="Gene3D" id="1.10.287.130">
    <property type="match status" value="1"/>
</dbReference>
<dbReference type="InterPro" id="IPR011006">
    <property type="entry name" value="CheY-like_superfamily"/>
</dbReference>
<accession>A0AAP2E1Q1</accession>
<dbReference type="Pfam" id="PF02518">
    <property type="entry name" value="HATPase_c"/>
    <property type="match status" value="1"/>
</dbReference>
<evidence type="ECO:0000256" key="8">
    <source>
        <dbReference type="ARBA" id="ARBA00023012"/>
    </source>
</evidence>
<dbReference type="InterPro" id="IPR013783">
    <property type="entry name" value="Ig-like_fold"/>
</dbReference>
<feature type="signal peptide" evidence="13">
    <location>
        <begin position="1"/>
        <end position="18"/>
    </location>
</feature>
<keyword evidence="17" id="KW-1185">Reference proteome</keyword>
<dbReference type="Pfam" id="PF00072">
    <property type="entry name" value="Response_reg"/>
    <property type="match status" value="2"/>
</dbReference>
<dbReference type="FunFam" id="2.60.40.10:FF:000791">
    <property type="entry name" value="Two-component system sensor histidine kinase/response regulator"/>
    <property type="match status" value="1"/>
</dbReference>
<dbReference type="InterPro" id="IPR004358">
    <property type="entry name" value="Sig_transdc_His_kin-like_C"/>
</dbReference>
<evidence type="ECO:0000256" key="9">
    <source>
        <dbReference type="ARBA" id="ARBA00064003"/>
    </source>
</evidence>
<evidence type="ECO:0000256" key="2">
    <source>
        <dbReference type="ARBA" id="ARBA00012438"/>
    </source>
</evidence>
<dbReference type="GO" id="GO:0000155">
    <property type="term" value="F:phosphorelay sensor kinase activity"/>
    <property type="evidence" value="ECO:0007669"/>
    <property type="project" value="InterPro"/>
</dbReference>
<dbReference type="SMART" id="SM00387">
    <property type="entry name" value="HATPase_c"/>
    <property type="match status" value="1"/>
</dbReference>
<evidence type="ECO:0000256" key="1">
    <source>
        <dbReference type="ARBA" id="ARBA00000085"/>
    </source>
</evidence>
<keyword evidence="12" id="KW-0175">Coiled coil</keyword>
<feature type="domain" description="Response regulatory" evidence="15">
    <location>
        <begin position="1099"/>
        <end position="1213"/>
    </location>
</feature>
<feature type="chain" id="PRO_5042963672" description="Sensory/regulatory protein RpfC" evidence="13">
    <location>
        <begin position="19"/>
        <end position="1366"/>
    </location>
</feature>
<reference evidence="16 17" key="1">
    <citation type="submission" date="2021-05" db="EMBL/GenBank/DDBJ databases">
        <title>A Polyphasic approach of four new species of the genus Ohtaekwangia: Ohtaekwangia histidinii sp. nov., Ohtaekwangia cretensis sp. nov., Ohtaekwangia indiensis sp. nov., Ohtaekwangia reichenbachii sp. nov. from diverse environment.</title>
        <authorList>
            <person name="Octaviana S."/>
        </authorList>
    </citation>
    <scope>NUCLEOTIDE SEQUENCE [LARGE SCALE GENOMIC DNA]</scope>
    <source>
        <strain evidence="16 17">PWU5</strain>
    </source>
</reference>
<dbReference type="FunFam" id="3.30.565.10:FF:000010">
    <property type="entry name" value="Sensor histidine kinase RcsC"/>
    <property type="match status" value="1"/>
</dbReference>
<feature type="coiled-coil region" evidence="12">
    <location>
        <begin position="816"/>
        <end position="857"/>
    </location>
</feature>
<evidence type="ECO:0000256" key="12">
    <source>
        <dbReference type="SAM" id="Coils"/>
    </source>
</evidence>
<dbReference type="SUPFAM" id="SSF47384">
    <property type="entry name" value="Homodimeric domain of signal transducing histidine kinase"/>
    <property type="match status" value="1"/>
</dbReference>
<dbReference type="SUPFAM" id="SSF50998">
    <property type="entry name" value="Quinoprotein alcohol dehydrogenase-like"/>
    <property type="match status" value="1"/>
</dbReference>
<feature type="modified residue" description="4-aspartylphosphate" evidence="11">
    <location>
        <position position="1150"/>
    </location>
</feature>
<dbReference type="InterPro" id="IPR011123">
    <property type="entry name" value="Y_Y_Y"/>
</dbReference>
<dbReference type="EC" id="2.7.13.3" evidence="2"/>
<feature type="modified residue" description="4-aspartylphosphate" evidence="11">
    <location>
        <position position="1290"/>
    </location>
</feature>
<dbReference type="Proteomes" id="UP001319080">
    <property type="component" value="Unassembled WGS sequence"/>
</dbReference>
<gene>
    <name evidence="16" type="ORF">KK062_24500</name>
</gene>